<dbReference type="Pfam" id="PF14500">
    <property type="entry name" value="MMS19_N"/>
    <property type="match status" value="1"/>
</dbReference>
<evidence type="ECO:0000259" key="7">
    <source>
        <dbReference type="Pfam" id="PF14500"/>
    </source>
</evidence>
<protein>
    <recommendedName>
        <fullName evidence="5">MMS19 nucleotide excision repair protein</fullName>
    </recommendedName>
</protein>
<evidence type="ECO:0000256" key="1">
    <source>
        <dbReference type="ARBA" id="ARBA00004123"/>
    </source>
</evidence>
<organism evidence="8 9">
    <name type="scientific">Pisolithus tinctorius Marx 270</name>
    <dbReference type="NCBI Taxonomy" id="870435"/>
    <lineage>
        <taxon>Eukaryota</taxon>
        <taxon>Fungi</taxon>
        <taxon>Dikarya</taxon>
        <taxon>Basidiomycota</taxon>
        <taxon>Agaricomycotina</taxon>
        <taxon>Agaricomycetes</taxon>
        <taxon>Agaricomycetidae</taxon>
        <taxon>Boletales</taxon>
        <taxon>Sclerodermatineae</taxon>
        <taxon>Pisolithaceae</taxon>
        <taxon>Pisolithus</taxon>
    </lineage>
</organism>
<feature type="domain" description="MMS19 C-terminal" evidence="6">
    <location>
        <begin position="592"/>
        <end position="1050"/>
    </location>
</feature>
<dbReference type="InterPro" id="IPR039920">
    <property type="entry name" value="MMS19"/>
</dbReference>
<comment type="subcellular location">
    <subcellularLocation>
        <location evidence="1 5">Nucleus</location>
    </subcellularLocation>
</comment>
<gene>
    <name evidence="8" type="ORF">M404DRAFT_995320</name>
</gene>
<dbReference type="GO" id="GO:0016226">
    <property type="term" value="P:iron-sulfur cluster assembly"/>
    <property type="evidence" value="ECO:0007669"/>
    <property type="project" value="UniProtKB-UniRule"/>
</dbReference>
<dbReference type="AlphaFoldDB" id="A0A0C3PB45"/>
<name>A0A0C3PB45_PISTI</name>
<keyword evidence="9" id="KW-1185">Reference proteome</keyword>
<evidence type="ECO:0000259" key="6">
    <source>
        <dbReference type="Pfam" id="PF12460"/>
    </source>
</evidence>
<dbReference type="FunCoup" id="A0A0C3PB45">
    <property type="interactions" value="540"/>
</dbReference>
<sequence>MNLRVPLCKGRVSISCGDVGHVGTIWNSEIDLISSTPMEGLERHIRSWFASEKAAEIEHVISALSSGECSLLDIVKALGEYLTSEEDTLRTKGVQFLSLVIEGYPKEKLNRQAVHVLATFYCTKLEDTETITPALRGLSHLVKCPALASSDVPDLLSAMFTHVKMRALVQTTRFFVFNTIDSLLKSHSDDLKAMGDQFVAGYAALASGEKDPRNLTVAFAIARVILTEFDISKHVEDYFDITFCYFPITFRPPPNDPYGISADDLKSSLLPCLSATPAFGRLGVPLFLEKLTAGSPVTKRDTLRAMSLCLPVYGPSVAREFGPKLWSALKLEIFQPVDPATDKASLDTLQVFVRVLQSNPIVTDEGQSNDMDDLVRTVCVDCLEAIGEPEKPQAKAGMKILCSFLTIAQDLSSYAVAQAADKLVTIFHDPMEVSNRPSVITLLTDLLNSLAPPEDPPTPDKPVVTESGSTPLLQDLLAPSKDAVLGLLIVGLKAPTTRVPSLHGLAALIRIPSAVTKDELGYIVLEVSEFVGKEPDEAEDVTSDVLSLLSSIAILAPQHLASQVLPPLFLALPDRAPLRDAHSQRTEYWRALSSLSQLCAHPELFETFVIRLTTKLDLLRSPLPTTLANPPPADIPDAKEMEPAAAYAHAILTALANTLSAKVSKSRPDADVPKYINTLLPHLFRLCLEAAVANDERVFADIRLLRVVARIIRLVIEASPTASQNKFFSGLDSAYLGGQVKSITGGEFAFLSEEFKPMDAGASTRQRNTVLLYAAAHVPMKRDVSLDAIRLSRRLADLITWCSSDNCTPSQREAASHVLASLVNKRADDIPEFLDYLLDNYWSNVVYNRTISVGDRRNAVALWASITRALLVRSHPSAMVLTDKLFILIDDGDDVGWEAAHALGMLATRDEVLTKRNHAILKILYAQKYLDAVLPRILEAAQAVTGSRREAAYLVALASVLNAVPKALYLSQMPKLMPLLIRGLGLEDPALRVDIINILTNTVDAASDEKSSLTTYASALVLVMLKNSMVAEMPDSRVRIAALKYLALLPGVIRYDILHPYKVQVLKDLGKVLDDPRRAVRKEAVDARTKWYRYTG</sequence>
<keyword evidence="5" id="KW-0234">DNA repair</keyword>
<dbReference type="SUPFAM" id="SSF48371">
    <property type="entry name" value="ARM repeat"/>
    <property type="match status" value="1"/>
</dbReference>
<dbReference type="GO" id="GO:0097361">
    <property type="term" value="C:cytosolic [4Fe-4S] assembly targeting complex"/>
    <property type="evidence" value="ECO:0007669"/>
    <property type="project" value="UniProtKB-UniRule"/>
</dbReference>
<dbReference type="GO" id="GO:0005634">
    <property type="term" value="C:nucleus"/>
    <property type="evidence" value="ECO:0007669"/>
    <property type="project" value="UniProtKB-SubCell"/>
</dbReference>
<dbReference type="PANTHER" id="PTHR12891">
    <property type="entry name" value="DNA REPAIR/TRANSCRIPTION PROTEIN MET18/MMS19"/>
    <property type="match status" value="1"/>
</dbReference>
<evidence type="ECO:0000313" key="8">
    <source>
        <dbReference type="EMBL" id="KIO10865.1"/>
    </source>
</evidence>
<dbReference type="InterPro" id="IPR024687">
    <property type="entry name" value="MMS19_C"/>
</dbReference>
<dbReference type="InterPro" id="IPR016024">
    <property type="entry name" value="ARM-type_fold"/>
</dbReference>
<evidence type="ECO:0000256" key="5">
    <source>
        <dbReference type="RuleBase" id="RU367072"/>
    </source>
</evidence>
<reference evidence="9" key="2">
    <citation type="submission" date="2015-01" db="EMBL/GenBank/DDBJ databases">
        <title>Evolutionary Origins and Diversification of the Mycorrhizal Mutualists.</title>
        <authorList>
            <consortium name="DOE Joint Genome Institute"/>
            <consortium name="Mycorrhizal Genomics Consortium"/>
            <person name="Kohler A."/>
            <person name="Kuo A."/>
            <person name="Nagy L.G."/>
            <person name="Floudas D."/>
            <person name="Copeland A."/>
            <person name="Barry K.W."/>
            <person name="Cichocki N."/>
            <person name="Veneault-Fourrey C."/>
            <person name="LaButti K."/>
            <person name="Lindquist E.A."/>
            <person name="Lipzen A."/>
            <person name="Lundell T."/>
            <person name="Morin E."/>
            <person name="Murat C."/>
            <person name="Riley R."/>
            <person name="Ohm R."/>
            <person name="Sun H."/>
            <person name="Tunlid A."/>
            <person name="Henrissat B."/>
            <person name="Grigoriev I.V."/>
            <person name="Hibbett D.S."/>
            <person name="Martin F."/>
        </authorList>
    </citation>
    <scope>NUCLEOTIDE SEQUENCE [LARGE SCALE GENOMIC DNA]</scope>
    <source>
        <strain evidence="9">Marx 270</strain>
    </source>
</reference>
<accession>A0A0C3PB45</accession>
<dbReference type="OrthoDB" id="342900at2759"/>
<dbReference type="InterPro" id="IPR029240">
    <property type="entry name" value="MMS19_N"/>
</dbReference>
<dbReference type="HOGENOM" id="CLU_005943_1_0_1"/>
<dbReference type="InParanoid" id="A0A0C3PB45"/>
<comment type="similarity">
    <text evidence="2 5">Belongs to the MET18/MMS19 family.</text>
</comment>
<feature type="domain" description="MMS19 N-terminal" evidence="7">
    <location>
        <begin position="75"/>
        <end position="335"/>
    </location>
</feature>
<keyword evidence="5" id="KW-0227">DNA damage</keyword>
<proteinExistence type="inferred from homology"/>
<dbReference type="Gene3D" id="1.25.10.10">
    <property type="entry name" value="Leucine-rich Repeat Variant"/>
    <property type="match status" value="2"/>
</dbReference>
<dbReference type="EMBL" id="KN831951">
    <property type="protein sequence ID" value="KIO10865.1"/>
    <property type="molecule type" value="Genomic_DNA"/>
</dbReference>
<dbReference type="PANTHER" id="PTHR12891:SF0">
    <property type="entry name" value="MMS19 NUCLEOTIDE EXCISION REPAIR PROTEIN HOMOLOG"/>
    <property type="match status" value="1"/>
</dbReference>
<dbReference type="GO" id="GO:0006281">
    <property type="term" value="P:DNA repair"/>
    <property type="evidence" value="ECO:0007669"/>
    <property type="project" value="UniProtKB-UniRule"/>
</dbReference>
<reference evidence="8 9" key="1">
    <citation type="submission" date="2014-04" db="EMBL/GenBank/DDBJ databases">
        <authorList>
            <consortium name="DOE Joint Genome Institute"/>
            <person name="Kuo A."/>
            <person name="Kohler A."/>
            <person name="Costa M.D."/>
            <person name="Nagy L.G."/>
            <person name="Floudas D."/>
            <person name="Copeland A."/>
            <person name="Barry K.W."/>
            <person name="Cichocki N."/>
            <person name="Veneault-Fourrey C."/>
            <person name="LaButti K."/>
            <person name="Lindquist E.A."/>
            <person name="Lipzen A."/>
            <person name="Lundell T."/>
            <person name="Morin E."/>
            <person name="Murat C."/>
            <person name="Sun H."/>
            <person name="Tunlid A."/>
            <person name="Henrissat B."/>
            <person name="Grigoriev I.V."/>
            <person name="Hibbett D.S."/>
            <person name="Martin F."/>
            <person name="Nordberg H.P."/>
            <person name="Cantor M.N."/>
            <person name="Hua S.X."/>
        </authorList>
    </citation>
    <scope>NUCLEOTIDE SEQUENCE [LARGE SCALE GENOMIC DNA]</scope>
    <source>
        <strain evidence="8 9">Marx 270</strain>
    </source>
</reference>
<evidence type="ECO:0000313" key="9">
    <source>
        <dbReference type="Proteomes" id="UP000054217"/>
    </source>
</evidence>
<dbReference type="STRING" id="870435.A0A0C3PB45"/>
<dbReference type="GO" id="GO:0051604">
    <property type="term" value="P:protein maturation"/>
    <property type="evidence" value="ECO:0007669"/>
    <property type="project" value="UniProtKB-UniRule"/>
</dbReference>
<evidence type="ECO:0000256" key="3">
    <source>
        <dbReference type="ARBA" id="ARBA00022737"/>
    </source>
</evidence>
<keyword evidence="4 5" id="KW-0539">Nucleus</keyword>
<dbReference type="Proteomes" id="UP000054217">
    <property type="component" value="Unassembled WGS sequence"/>
</dbReference>
<evidence type="ECO:0000256" key="2">
    <source>
        <dbReference type="ARBA" id="ARBA00009340"/>
    </source>
</evidence>
<comment type="function">
    <text evidence="5">Key component of the cytosolic iron-sulfur protein assembly (CIA) complex, a multiprotein complex that mediates the incorporation of iron-sulfur cluster into apoproteins specifically involved in DNA metabolism and genomic integrity. In the CIA complex, MMS19 acts as an adapter between early-acting CIA components and a subset of cellular target iron-sulfur proteins.</text>
</comment>
<evidence type="ECO:0000256" key="4">
    <source>
        <dbReference type="ARBA" id="ARBA00023242"/>
    </source>
</evidence>
<keyword evidence="3" id="KW-0677">Repeat</keyword>
<dbReference type="InterPro" id="IPR011989">
    <property type="entry name" value="ARM-like"/>
</dbReference>
<dbReference type="Pfam" id="PF12460">
    <property type="entry name" value="MMS19_C"/>
    <property type="match status" value="1"/>
</dbReference>